<protein>
    <submittedName>
        <fullName evidence="1">Uncharacterized protein</fullName>
    </submittedName>
</protein>
<dbReference type="AlphaFoldDB" id="A0A8H7YRM6"/>
<reference evidence="1 2" key="1">
    <citation type="submission" date="2021-01" db="EMBL/GenBank/DDBJ databases">
        <title>Chromosome-level genome assembly of a human fungal pathogen reveals clustering of transcriptionally co-regulated genes.</title>
        <authorList>
            <person name="Voorhies M."/>
            <person name="Cohen S."/>
            <person name="Shea T.P."/>
            <person name="Petrus S."/>
            <person name="Munoz J.F."/>
            <person name="Poplawski S."/>
            <person name="Goldman W.E."/>
            <person name="Michael T."/>
            <person name="Cuomo C.A."/>
            <person name="Sil A."/>
            <person name="Beyhan S."/>
        </authorList>
    </citation>
    <scope>NUCLEOTIDE SEQUENCE [LARGE SCALE GENOMIC DNA]</scope>
    <source>
        <strain evidence="1 2">G184AR</strain>
    </source>
</reference>
<organism evidence="1 2">
    <name type="scientific">Ajellomyces capsulatus</name>
    <name type="common">Darling's disease fungus</name>
    <name type="synonym">Histoplasma capsulatum</name>
    <dbReference type="NCBI Taxonomy" id="5037"/>
    <lineage>
        <taxon>Eukaryota</taxon>
        <taxon>Fungi</taxon>
        <taxon>Dikarya</taxon>
        <taxon>Ascomycota</taxon>
        <taxon>Pezizomycotina</taxon>
        <taxon>Eurotiomycetes</taxon>
        <taxon>Eurotiomycetidae</taxon>
        <taxon>Onygenales</taxon>
        <taxon>Ajellomycetaceae</taxon>
        <taxon>Histoplasma</taxon>
    </lineage>
</organism>
<evidence type="ECO:0000313" key="2">
    <source>
        <dbReference type="Proteomes" id="UP000670092"/>
    </source>
</evidence>
<proteinExistence type="predicted"/>
<gene>
    <name evidence="1" type="ORF">I7I52_07194</name>
</gene>
<dbReference type="EMBL" id="JAEVHI010000003">
    <property type="protein sequence ID" value="KAG5296482.1"/>
    <property type="molecule type" value="Genomic_DNA"/>
</dbReference>
<sequence>MTGISGYQLGLMVYRTYFLVLGLQCGVDKSDRGRQVPTTTDIRYHIIYAFRTCSLFKISITAELPCFLLFTAVY</sequence>
<evidence type="ECO:0000313" key="1">
    <source>
        <dbReference type="EMBL" id="KAG5296482.1"/>
    </source>
</evidence>
<dbReference type="Proteomes" id="UP000670092">
    <property type="component" value="Unassembled WGS sequence"/>
</dbReference>
<accession>A0A8H7YRM6</accession>
<dbReference type="VEuPathDB" id="FungiDB:I7I52_07194"/>
<name>A0A8H7YRM6_AJECA</name>
<comment type="caution">
    <text evidence="1">The sequence shown here is derived from an EMBL/GenBank/DDBJ whole genome shotgun (WGS) entry which is preliminary data.</text>
</comment>